<feature type="region of interest" description="Disordered" evidence="1">
    <location>
        <begin position="259"/>
        <end position="284"/>
    </location>
</feature>
<reference evidence="3" key="2">
    <citation type="submission" date="2023-05" db="EMBL/GenBank/DDBJ databases">
        <authorList>
            <consortium name="Lawrence Berkeley National Laboratory"/>
            <person name="Steindorff A."/>
            <person name="Hensen N."/>
            <person name="Bonometti L."/>
            <person name="Westerberg I."/>
            <person name="Brannstrom I.O."/>
            <person name="Guillou S."/>
            <person name="Cros-Aarteil S."/>
            <person name="Calhoun S."/>
            <person name="Haridas S."/>
            <person name="Kuo A."/>
            <person name="Mondo S."/>
            <person name="Pangilinan J."/>
            <person name="Riley R."/>
            <person name="Labutti K."/>
            <person name="Andreopoulos B."/>
            <person name="Lipzen A."/>
            <person name="Chen C."/>
            <person name="Yanf M."/>
            <person name="Daum C."/>
            <person name="Ng V."/>
            <person name="Clum A."/>
            <person name="Ohm R."/>
            <person name="Martin F."/>
            <person name="Silar P."/>
            <person name="Natvig D."/>
            <person name="Lalanne C."/>
            <person name="Gautier V."/>
            <person name="Ament-Velasquez S.L."/>
            <person name="Kruys A."/>
            <person name="Hutchinson M.I."/>
            <person name="Powell A.J."/>
            <person name="Barry K."/>
            <person name="Miller A.N."/>
            <person name="Grigoriev I.V."/>
            <person name="Debuchy R."/>
            <person name="Gladieux P."/>
            <person name="Thoren M.H."/>
            <person name="Johannesson H."/>
        </authorList>
    </citation>
    <scope>NUCLEOTIDE SEQUENCE</scope>
    <source>
        <strain evidence="3">PSN243</strain>
    </source>
</reference>
<dbReference type="Proteomes" id="UP001321760">
    <property type="component" value="Unassembled WGS sequence"/>
</dbReference>
<gene>
    <name evidence="3" type="ORF">QBC34DRAFT_408803</name>
</gene>
<dbReference type="Pfam" id="PF13878">
    <property type="entry name" value="zf-C2H2_3"/>
    <property type="match status" value="1"/>
</dbReference>
<sequence>MGRTQETGTEAPAMTQDAGASPSSSHAPRERKKPLRTYGKRPAPVKEPEAPSPKRQRIASAKEEEAARKEPPPQLPHLPSKGPPPKRDSILSYFKRIPSSSSIPAIPSSDPIEPTLTPPPSSPAPSFRARKRRRLTTRHNIVERGASAVKFDHDVEEHKDREEEDAQKREPDGGPDVGLSPSSAAYPERKPLSQAESSKLNALESVTATTKIVPGAKKRIGNRPPKDMVQTTLNISLKADSGFTICKECGVLYNPLNEKDRKEHKKQHAAHVRSKAKGKVSASP</sequence>
<dbReference type="EMBL" id="MU865947">
    <property type="protein sequence ID" value="KAK4447754.1"/>
    <property type="molecule type" value="Genomic_DNA"/>
</dbReference>
<evidence type="ECO:0000256" key="1">
    <source>
        <dbReference type="SAM" id="MobiDB-lite"/>
    </source>
</evidence>
<feature type="domain" description="N-acetyltransferase ESCO zinc-finger" evidence="2">
    <location>
        <begin position="230"/>
        <end position="269"/>
    </location>
</feature>
<protein>
    <recommendedName>
        <fullName evidence="2">N-acetyltransferase ESCO zinc-finger domain-containing protein</fullName>
    </recommendedName>
</protein>
<evidence type="ECO:0000313" key="3">
    <source>
        <dbReference type="EMBL" id="KAK4447754.1"/>
    </source>
</evidence>
<dbReference type="InterPro" id="IPR028005">
    <property type="entry name" value="AcTrfase_ESCO_Znf_dom"/>
</dbReference>
<feature type="compositionally biased region" description="Basic and acidic residues" evidence="1">
    <location>
        <begin position="150"/>
        <end position="172"/>
    </location>
</feature>
<dbReference type="AlphaFoldDB" id="A0AAV9GG22"/>
<keyword evidence="4" id="KW-1185">Reference proteome</keyword>
<feature type="compositionally biased region" description="Basic residues" evidence="1">
    <location>
        <begin position="262"/>
        <end position="278"/>
    </location>
</feature>
<name>A0AAV9GG22_9PEZI</name>
<reference evidence="3" key="1">
    <citation type="journal article" date="2023" name="Mol. Phylogenet. Evol.">
        <title>Genome-scale phylogeny and comparative genomics of the fungal order Sordariales.</title>
        <authorList>
            <person name="Hensen N."/>
            <person name="Bonometti L."/>
            <person name="Westerberg I."/>
            <person name="Brannstrom I.O."/>
            <person name="Guillou S."/>
            <person name="Cros-Aarteil S."/>
            <person name="Calhoun S."/>
            <person name="Haridas S."/>
            <person name="Kuo A."/>
            <person name="Mondo S."/>
            <person name="Pangilinan J."/>
            <person name="Riley R."/>
            <person name="LaButti K."/>
            <person name="Andreopoulos B."/>
            <person name="Lipzen A."/>
            <person name="Chen C."/>
            <person name="Yan M."/>
            <person name="Daum C."/>
            <person name="Ng V."/>
            <person name="Clum A."/>
            <person name="Steindorff A."/>
            <person name="Ohm R.A."/>
            <person name="Martin F."/>
            <person name="Silar P."/>
            <person name="Natvig D.O."/>
            <person name="Lalanne C."/>
            <person name="Gautier V."/>
            <person name="Ament-Velasquez S.L."/>
            <person name="Kruys A."/>
            <person name="Hutchinson M.I."/>
            <person name="Powell A.J."/>
            <person name="Barry K."/>
            <person name="Miller A.N."/>
            <person name="Grigoriev I.V."/>
            <person name="Debuchy R."/>
            <person name="Gladieux P."/>
            <person name="Hiltunen Thoren M."/>
            <person name="Johannesson H."/>
        </authorList>
    </citation>
    <scope>NUCLEOTIDE SEQUENCE</scope>
    <source>
        <strain evidence="3">PSN243</strain>
    </source>
</reference>
<evidence type="ECO:0000313" key="4">
    <source>
        <dbReference type="Proteomes" id="UP001321760"/>
    </source>
</evidence>
<evidence type="ECO:0000259" key="2">
    <source>
        <dbReference type="Pfam" id="PF13878"/>
    </source>
</evidence>
<feature type="compositionally biased region" description="Basic residues" evidence="1">
    <location>
        <begin position="128"/>
        <end position="137"/>
    </location>
</feature>
<comment type="caution">
    <text evidence="3">The sequence shown here is derived from an EMBL/GenBank/DDBJ whole genome shotgun (WGS) entry which is preliminary data.</text>
</comment>
<feature type="compositionally biased region" description="Basic and acidic residues" evidence="1">
    <location>
        <begin position="60"/>
        <end position="71"/>
    </location>
</feature>
<accession>A0AAV9GG22</accession>
<proteinExistence type="predicted"/>
<feature type="compositionally biased region" description="Low complexity" evidence="1">
    <location>
        <begin position="97"/>
        <end position="112"/>
    </location>
</feature>
<organism evidence="3 4">
    <name type="scientific">Podospora aff. communis PSN243</name>
    <dbReference type="NCBI Taxonomy" id="3040156"/>
    <lineage>
        <taxon>Eukaryota</taxon>
        <taxon>Fungi</taxon>
        <taxon>Dikarya</taxon>
        <taxon>Ascomycota</taxon>
        <taxon>Pezizomycotina</taxon>
        <taxon>Sordariomycetes</taxon>
        <taxon>Sordariomycetidae</taxon>
        <taxon>Sordariales</taxon>
        <taxon>Podosporaceae</taxon>
        <taxon>Podospora</taxon>
    </lineage>
</organism>
<feature type="region of interest" description="Disordered" evidence="1">
    <location>
        <begin position="1"/>
        <end position="199"/>
    </location>
</feature>
<feature type="compositionally biased region" description="Basic residues" evidence="1">
    <location>
        <begin position="29"/>
        <end position="39"/>
    </location>
</feature>